<dbReference type="Pfam" id="PF14258">
    <property type="entry name" value="DUF4350"/>
    <property type="match status" value="1"/>
</dbReference>
<proteinExistence type="predicted"/>
<dbReference type="AlphaFoldDB" id="A0A832Z912"/>
<protein>
    <submittedName>
        <fullName evidence="3">DUF4350 domain-containing protein</fullName>
    </submittedName>
</protein>
<evidence type="ECO:0000313" key="3">
    <source>
        <dbReference type="EMBL" id="HIP75093.1"/>
    </source>
</evidence>
<gene>
    <name evidence="3" type="ORF">EYH13_02895</name>
</gene>
<organism evidence="3 4">
    <name type="scientific">Thermococcus paralvinellae</name>
    <dbReference type="NCBI Taxonomy" id="582419"/>
    <lineage>
        <taxon>Archaea</taxon>
        <taxon>Methanobacteriati</taxon>
        <taxon>Methanobacteriota</taxon>
        <taxon>Thermococci</taxon>
        <taxon>Thermococcales</taxon>
        <taxon>Thermococcaceae</taxon>
        <taxon>Thermococcus</taxon>
    </lineage>
</organism>
<dbReference type="InterPro" id="IPR025646">
    <property type="entry name" value="DUF4350"/>
</dbReference>
<evidence type="ECO:0000256" key="1">
    <source>
        <dbReference type="SAM" id="Phobius"/>
    </source>
</evidence>
<feature type="domain" description="DUF4350" evidence="2">
    <location>
        <begin position="35"/>
        <end position="224"/>
    </location>
</feature>
<reference evidence="3" key="1">
    <citation type="journal article" date="2020" name="ISME J.">
        <title>Gammaproteobacteria mediating utilization of methyl-, sulfur- and petroleum organic compounds in deep ocean hydrothermal plumes.</title>
        <authorList>
            <person name="Zhou Z."/>
            <person name="Liu Y."/>
            <person name="Pan J."/>
            <person name="Cron B.R."/>
            <person name="Toner B.M."/>
            <person name="Anantharaman K."/>
            <person name="Breier J.A."/>
            <person name="Dick G.J."/>
            <person name="Li M."/>
        </authorList>
    </citation>
    <scope>NUCLEOTIDE SEQUENCE</scope>
    <source>
        <strain evidence="3">SZUA-1451</strain>
    </source>
</reference>
<comment type="caution">
    <text evidence="3">The sequence shown here is derived from an EMBL/GenBank/DDBJ whole genome shotgun (WGS) entry which is preliminary data.</text>
</comment>
<keyword evidence="1" id="KW-0472">Membrane</keyword>
<keyword evidence="1" id="KW-0812">Transmembrane</keyword>
<evidence type="ECO:0000313" key="4">
    <source>
        <dbReference type="Proteomes" id="UP000649326"/>
    </source>
</evidence>
<sequence length="336" mass="38208">MRRVIYGLLIAFGMFLLIMPLSIPIFTSSADFSVFNTNWNGVSKFGKLLYEKSEIVPIISSFNVVDFEKMNGTLLIIGPDMGYSNLEIEKIRKSLENGGTLVLIDDFGTGNQILRGLNLTARFSKTSFIDVFYSKNYNFPELVRILDPKLGAGVNKLILNVPSAMLNAEGKIYTSKVTLLGKNQREYPIMTEIEYGKGRIVLFSDPSVFINDMFDENEAFIRNFADYIHSDVIYIDEAHHSNFNPYHIGTLVIHRSLDRVKAFYVVLIVAVLALFIESGATVEIFSRTITFLLDKFFKEKEKSLEDIIEELKNEGYDEKILRKIIREITTGKKLGD</sequence>
<name>A0A832Z912_9EURY</name>
<evidence type="ECO:0000259" key="2">
    <source>
        <dbReference type="Pfam" id="PF14258"/>
    </source>
</evidence>
<keyword evidence="1" id="KW-1133">Transmembrane helix</keyword>
<feature type="transmembrane region" description="Helical" evidence="1">
    <location>
        <begin position="262"/>
        <end position="285"/>
    </location>
</feature>
<dbReference type="EMBL" id="DQUG01000122">
    <property type="protein sequence ID" value="HIP75093.1"/>
    <property type="molecule type" value="Genomic_DNA"/>
</dbReference>
<accession>A0A832Z912</accession>
<dbReference type="Proteomes" id="UP000649326">
    <property type="component" value="Unassembled WGS sequence"/>
</dbReference>